<dbReference type="SUPFAM" id="SSF56672">
    <property type="entry name" value="DNA/RNA polymerases"/>
    <property type="match status" value="1"/>
</dbReference>
<dbReference type="OrthoDB" id="414945at2759"/>
<dbReference type="RefSeq" id="XP_016478500.1">
    <property type="nucleotide sequence ID" value="XM_016623014.1"/>
</dbReference>
<dbReference type="KEGG" id="nta:107799882"/>
<gene>
    <name evidence="2" type="primary">LOC107799882</name>
</gene>
<dbReference type="PANTHER" id="PTHR11439">
    <property type="entry name" value="GAG-POL-RELATED RETROTRANSPOSON"/>
    <property type="match status" value="1"/>
</dbReference>
<dbReference type="Pfam" id="PF07727">
    <property type="entry name" value="RVT_2"/>
    <property type="match status" value="1"/>
</dbReference>
<proteinExistence type="predicted"/>
<name>A0A1S4APM9_TOBAC</name>
<accession>A0A1S4APM9</accession>
<dbReference type="CDD" id="cd09272">
    <property type="entry name" value="RNase_HI_RT_Ty1"/>
    <property type="match status" value="1"/>
</dbReference>
<dbReference type="PANTHER" id="PTHR11439:SF449">
    <property type="entry name" value="REVERSE TRANSCRIPTASE TY1_COPIA-TYPE DOMAIN-CONTAINING PROTEIN"/>
    <property type="match status" value="1"/>
</dbReference>
<sequence>MVFVAVYVDNVILTGNDIDEINSLKKFLDQTFKIKDLGIMHYFLGMEVLYKEDGVLISQRKFTMDLLEEYDCLQQSSLSSPLDPSLKLKVEEGLPLEDPTHYRKLVGKLNFLTNTRLDIAFSVQHLSQYMQNPRDTHLKVAYHVLRYLKGDPNLGIFLSSRTCYMISAFYDSHWAACPESRKSISGYLILLGGCPVSWKSKEQSTISLSSIEVEYRSTRVVVGELVWLARLFEELTVPLSLPIPVFCDSQTALHIAKNPVFHERTKHIEVNCHFIRDKLQKGLISLHHISTSDQLADIFTKTLTGSEIQVFKYYTKVKTYSQSITASTLMINVQASS</sequence>
<dbReference type="InterPro" id="IPR043502">
    <property type="entry name" value="DNA/RNA_pol_sf"/>
</dbReference>
<dbReference type="PaxDb" id="4097-A0A1S4APM9"/>
<evidence type="ECO:0000259" key="1">
    <source>
        <dbReference type="Pfam" id="PF07727"/>
    </source>
</evidence>
<organism evidence="2">
    <name type="scientific">Nicotiana tabacum</name>
    <name type="common">Common tobacco</name>
    <dbReference type="NCBI Taxonomy" id="4097"/>
    <lineage>
        <taxon>Eukaryota</taxon>
        <taxon>Viridiplantae</taxon>
        <taxon>Streptophyta</taxon>
        <taxon>Embryophyta</taxon>
        <taxon>Tracheophyta</taxon>
        <taxon>Spermatophyta</taxon>
        <taxon>Magnoliopsida</taxon>
        <taxon>eudicotyledons</taxon>
        <taxon>Gunneridae</taxon>
        <taxon>Pentapetalae</taxon>
        <taxon>asterids</taxon>
        <taxon>lamiids</taxon>
        <taxon>Solanales</taxon>
        <taxon>Solanaceae</taxon>
        <taxon>Nicotianoideae</taxon>
        <taxon>Nicotianeae</taxon>
        <taxon>Nicotiana</taxon>
    </lineage>
</organism>
<dbReference type="STRING" id="4097.A0A1S4APM9"/>
<dbReference type="AlphaFoldDB" id="A0A1S4APM9"/>
<dbReference type="InterPro" id="IPR013103">
    <property type="entry name" value="RVT_2"/>
</dbReference>
<feature type="domain" description="Reverse transcriptase Ty1/copia-type" evidence="1">
    <location>
        <begin position="2"/>
        <end position="81"/>
    </location>
</feature>
<reference evidence="2" key="1">
    <citation type="submission" date="2025-08" db="UniProtKB">
        <authorList>
            <consortium name="RefSeq"/>
        </authorList>
    </citation>
    <scope>IDENTIFICATION</scope>
</reference>
<protein>
    <submittedName>
        <fullName evidence="2">Uncharacterized mitochondrial protein AtMg00810-like</fullName>
    </submittedName>
</protein>
<evidence type="ECO:0000313" key="2">
    <source>
        <dbReference type="RefSeq" id="XP_016478500.1"/>
    </source>
</evidence>